<dbReference type="EMBL" id="LDIR01000001">
    <property type="protein sequence ID" value="OCL93629.1"/>
    <property type="molecule type" value="Genomic_DNA"/>
</dbReference>
<gene>
    <name evidence="1" type="ORF">AAX28_01180</name>
</gene>
<organism evidence="1 2">
    <name type="scientific">Arcobacter porcinus</name>
    <dbReference type="NCBI Taxonomy" id="1935204"/>
    <lineage>
        <taxon>Bacteria</taxon>
        <taxon>Pseudomonadati</taxon>
        <taxon>Campylobacterota</taxon>
        <taxon>Epsilonproteobacteria</taxon>
        <taxon>Campylobacterales</taxon>
        <taxon>Arcobacteraceae</taxon>
        <taxon>Arcobacter</taxon>
    </lineage>
</organism>
<reference evidence="1 2" key="1">
    <citation type="submission" date="2015-05" db="EMBL/GenBank/DDBJ databases">
        <authorList>
            <person name="Rovetto F."/>
            <person name="Cocolin L."/>
            <person name="Illeghems K."/>
            <person name="Van Nieuwerburgh F."/>
            <person name="Houf K."/>
        </authorList>
    </citation>
    <scope>NUCLEOTIDE SEQUENCE [LARGE SCALE GENOMIC DNA]</scope>
    <source>
        <strain evidence="1 2">117434</strain>
    </source>
</reference>
<protein>
    <submittedName>
        <fullName evidence="1">Uncharacterized protein</fullName>
    </submittedName>
</protein>
<sequence length="42" mass="4717">MKKILNLSFLLLALFFQGFLNKVKPTIQLNIGVMCANGIHVK</sequence>
<evidence type="ECO:0000313" key="2">
    <source>
        <dbReference type="Proteomes" id="UP000093159"/>
    </source>
</evidence>
<proteinExistence type="predicted"/>
<dbReference type="RefSeq" id="WP_257119452.1">
    <property type="nucleotide sequence ID" value="NZ_CP036246.2"/>
</dbReference>
<accession>A0ABX2YF48</accession>
<comment type="caution">
    <text evidence="1">The sequence shown here is derived from an EMBL/GenBank/DDBJ whole genome shotgun (WGS) entry which is preliminary data.</text>
</comment>
<keyword evidence="2" id="KW-1185">Reference proteome</keyword>
<evidence type="ECO:0000313" key="1">
    <source>
        <dbReference type="EMBL" id="OCL93629.1"/>
    </source>
</evidence>
<name>A0ABX2YF48_9BACT</name>
<dbReference type="Proteomes" id="UP000093159">
    <property type="component" value="Unassembled WGS sequence"/>
</dbReference>